<dbReference type="KEGG" id="hdn:Hden_2832"/>
<evidence type="ECO:0000256" key="1">
    <source>
        <dbReference type="ARBA" id="ARBA00023015"/>
    </source>
</evidence>
<dbReference type="HOGENOM" id="CLU_1056916_0_0_5"/>
<keyword evidence="2" id="KW-0238">DNA-binding</keyword>
<keyword evidence="1" id="KW-0805">Transcription regulation</keyword>
<dbReference type="SUPFAM" id="SSF46894">
    <property type="entry name" value="C-terminal effector domain of the bipartite response regulators"/>
    <property type="match status" value="1"/>
</dbReference>
<dbReference type="Gene3D" id="1.10.10.10">
    <property type="entry name" value="Winged helix-like DNA-binding domain superfamily/Winged helix DNA-binding domain"/>
    <property type="match status" value="1"/>
</dbReference>
<dbReference type="RefSeq" id="WP_013216787.1">
    <property type="nucleotide sequence ID" value="NC_014313.1"/>
</dbReference>
<dbReference type="EMBL" id="CP002083">
    <property type="protein sequence ID" value="ADJ24628.1"/>
    <property type="molecule type" value="Genomic_DNA"/>
</dbReference>
<dbReference type="Pfam" id="PF00196">
    <property type="entry name" value="GerE"/>
    <property type="match status" value="1"/>
</dbReference>
<dbReference type="InterPro" id="IPR000792">
    <property type="entry name" value="Tscrpt_reg_LuxR_C"/>
</dbReference>
<feature type="domain" description="HTH luxR-type" evidence="4">
    <location>
        <begin position="199"/>
        <end position="256"/>
    </location>
</feature>
<evidence type="ECO:0000313" key="5">
    <source>
        <dbReference type="EMBL" id="ADJ24628.1"/>
    </source>
</evidence>
<organism evidence="5 6">
    <name type="scientific">Hyphomicrobium denitrificans (strain ATCC 51888 / DSM 1869 / NCIMB 11706 / TK 0415)</name>
    <dbReference type="NCBI Taxonomy" id="582899"/>
    <lineage>
        <taxon>Bacteria</taxon>
        <taxon>Pseudomonadati</taxon>
        <taxon>Pseudomonadota</taxon>
        <taxon>Alphaproteobacteria</taxon>
        <taxon>Hyphomicrobiales</taxon>
        <taxon>Hyphomicrobiaceae</taxon>
        <taxon>Hyphomicrobium</taxon>
    </lineage>
</organism>
<evidence type="ECO:0000313" key="6">
    <source>
        <dbReference type="Proteomes" id="UP000002033"/>
    </source>
</evidence>
<protein>
    <submittedName>
        <fullName evidence="5">Transcriptional regulator, LuxR family</fullName>
    </submittedName>
</protein>
<evidence type="ECO:0000256" key="3">
    <source>
        <dbReference type="ARBA" id="ARBA00023163"/>
    </source>
</evidence>
<sequence>MTIDASTLTSIHTLWDELADFDAARAPEARDHLLERMCHLINAQNATWMGAVRLGEPRPGDQVKGWRPRAIRELYPNLLFANKAKEQVDKLEAGSVDETTIANVALAGQYRFNRLIDLVPETWFEGDYYRTFYVGAGYRDTIWAGIPINEDAESYFGFYRSLEQEPFGTSERDVVGYALRGLRWFHRLQMLGEGLGVASSPLTPVERRVLGGLLQGLSEREIAASNDQSRHTTHDHVKRIFRKYGVSSRSALMALWLGRPPP</sequence>
<dbReference type="PANTHER" id="PTHR44688:SF16">
    <property type="entry name" value="DNA-BINDING TRANSCRIPTIONAL ACTIVATOR DEVR_DOSR"/>
    <property type="match status" value="1"/>
</dbReference>
<dbReference type="SMART" id="SM00421">
    <property type="entry name" value="HTH_LUXR"/>
    <property type="match status" value="1"/>
</dbReference>
<gene>
    <name evidence="5" type="ordered locus">Hden_2832</name>
</gene>
<dbReference type="Proteomes" id="UP000002033">
    <property type="component" value="Chromosome"/>
</dbReference>
<evidence type="ECO:0000256" key="2">
    <source>
        <dbReference type="ARBA" id="ARBA00023125"/>
    </source>
</evidence>
<evidence type="ECO:0000259" key="4">
    <source>
        <dbReference type="SMART" id="SM00421"/>
    </source>
</evidence>
<dbReference type="GO" id="GO:0003677">
    <property type="term" value="F:DNA binding"/>
    <property type="evidence" value="ECO:0007669"/>
    <property type="project" value="UniProtKB-KW"/>
</dbReference>
<dbReference type="InterPro" id="IPR016032">
    <property type="entry name" value="Sig_transdc_resp-reg_C-effctor"/>
</dbReference>
<keyword evidence="3" id="KW-0804">Transcription</keyword>
<dbReference type="PANTHER" id="PTHR44688">
    <property type="entry name" value="DNA-BINDING TRANSCRIPTIONAL ACTIVATOR DEVR_DOSR"/>
    <property type="match status" value="1"/>
</dbReference>
<reference evidence="6" key="1">
    <citation type="journal article" date="2011" name="J. Bacteriol.">
        <title>Genome sequences of eight morphologically diverse alphaproteobacteria.</title>
        <authorList>
            <consortium name="US DOE Joint Genome Institute"/>
            <person name="Brown P.J."/>
            <person name="Kysela D.T."/>
            <person name="Buechlein A."/>
            <person name="Hemmerich C."/>
            <person name="Brun Y.V."/>
        </authorList>
    </citation>
    <scope>NUCLEOTIDE SEQUENCE [LARGE SCALE GENOMIC DNA]</scope>
    <source>
        <strain evidence="6">ATCC 51888 / DSM 1869 / NCIB 11706 / TK 0415</strain>
    </source>
</reference>
<dbReference type="STRING" id="582899.Hden_2832"/>
<dbReference type="OrthoDB" id="256105at2"/>
<keyword evidence="6" id="KW-1185">Reference proteome</keyword>
<dbReference type="eggNOG" id="COG2197">
    <property type="taxonomic scope" value="Bacteria"/>
</dbReference>
<accession>D8JUJ8</accession>
<dbReference type="AlphaFoldDB" id="D8JUJ8"/>
<dbReference type="InterPro" id="IPR036388">
    <property type="entry name" value="WH-like_DNA-bd_sf"/>
</dbReference>
<name>D8JUJ8_HYPDA</name>
<dbReference type="GO" id="GO:0006355">
    <property type="term" value="P:regulation of DNA-templated transcription"/>
    <property type="evidence" value="ECO:0007669"/>
    <property type="project" value="InterPro"/>
</dbReference>
<proteinExistence type="predicted"/>